<dbReference type="Gene3D" id="2.40.160.10">
    <property type="entry name" value="Porin"/>
    <property type="match status" value="2"/>
</dbReference>
<reference evidence="1 2" key="1">
    <citation type="submission" date="2015-05" db="EMBL/GenBank/DDBJ databases">
        <authorList>
            <person name="Wang D.B."/>
            <person name="Wang M."/>
        </authorList>
    </citation>
    <scope>NUCLEOTIDE SEQUENCE [LARGE SCALE GENOMIC DNA]</scope>
    <source>
        <strain evidence="1 2">IMCC 12053</strain>
    </source>
</reference>
<dbReference type="PATRIC" id="fig|1397108.4.peg.1081"/>
<dbReference type="InterPro" id="IPR023614">
    <property type="entry name" value="Porin_dom_sf"/>
</dbReference>
<organism evidence="1 2">
    <name type="scientific">Celeribacter marinus</name>
    <dbReference type="NCBI Taxonomy" id="1397108"/>
    <lineage>
        <taxon>Bacteria</taxon>
        <taxon>Pseudomonadati</taxon>
        <taxon>Pseudomonadota</taxon>
        <taxon>Alphaproteobacteria</taxon>
        <taxon>Rhodobacterales</taxon>
        <taxon>Roseobacteraceae</taxon>
        <taxon>Celeribacter</taxon>
    </lineage>
</organism>
<evidence type="ECO:0000313" key="1">
    <source>
        <dbReference type="EMBL" id="ALI55000.1"/>
    </source>
</evidence>
<dbReference type="AlphaFoldDB" id="A0A0N9ZF10"/>
<dbReference type="Proteomes" id="UP000064920">
    <property type="component" value="Chromosome"/>
</dbReference>
<dbReference type="KEGG" id="cmar:IMCC12053_1052"/>
<gene>
    <name evidence="1" type="ORF">IMCC12053_1052</name>
</gene>
<accession>A0A0N9ZF10</accession>
<sequence>MKTLFAVTSLSIACASGAFAGEVTYSNVGFGYSNLSIAGEDAGLYSYGGALEYAQNNWVLGVSAGVASPEDLDLDLMNISVSVAYEVMPGAYVLGGYRQVDGTFDGTSLDTETWSVGGEFTSGGFSFGLGYMYSPDANEGAYSAFANYALDAQSDVYLAGAELLGENAVLVGVSRDTNKYSADAGYAVIASDLDVFSVSGSYNFMPYMRVLGDVARVSLDGIDANYWGVGLGYAVAQNSWIDASYGQIKIEGETADILSLTINFETGKSKLATQKVLSNVSDLLPKPLEGVNF</sequence>
<evidence type="ECO:0000313" key="2">
    <source>
        <dbReference type="Proteomes" id="UP000064920"/>
    </source>
</evidence>
<keyword evidence="2" id="KW-1185">Reference proteome</keyword>
<dbReference type="SUPFAM" id="SSF56935">
    <property type="entry name" value="Porins"/>
    <property type="match status" value="2"/>
</dbReference>
<protein>
    <submittedName>
        <fullName evidence="1">Uncharacterized protein</fullName>
    </submittedName>
</protein>
<dbReference type="STRING" id="1397108.IMCC12053_1052"/>
<name>A0A0N9ZF10_9RHOB</name>
<proteinExistence type="predicted"/>
<dbReference type="RefSeq" id="WP_062216341.1">
    <property type="nucleotide sequence ID" value="NZ_CP012023.1"/>
</dbReference>
<dbReference type="OrthoDB" id="7720197at2"/>
<dbReference type="EMBL" id="CP012023">
    <property type="protein sequence ID" value="ALI55000.1"/>
    <property type="molecule type" value="Genomic_DNA"/>
</dbReference>